<sequence>MSYTKADKLKTKVEVKKLTWQEKKKVADEEEAAITELIKEHTRWTTMIEHMDNQQMKLYLKERSESLKTLKIEKLEPIKRVKKVQKCMNAKSSGIMSTVWKFHKKENK</sequence>
<accession>A0AA35V899</accession>
<evidence type="ECO:0000313" key="2">
    <source>
        <dbReference type="Proteomes" id="UP001177003"/>
    </source>
</evidence>
<dbReference type="EMBL" id="OX465077">
    <property type="protein sequence ID" value="CAI9266750.1"/>
    <property type="molecule type" value="Genomic_DNA"/>
</dbReference>
<name>A0AA35V899_LACSI</name>
<dbReference type="AlphaFoldDB" id="A0AA35V899"/>
<keyword evidence="2" id="KW-1185">Reference proteome</keyword>
<protein>
    <submittedName>
        <fullName evidence="1">Uncharacterized protein</fullName>
    </submittedName>
</protein>
<organism evidence="1 2">
    <name type="scientific">Lactuca saligna</name>
    <name type="common">Willowleaf lettuce</name>
    <dbReference type="NCBI Taxonomy" id="75948"/>
    <lineage>
        <taxon>Eukaryota</taxon>
        <taxon>Viridiplantae</taxon>
        <taxon>Streptophyta</taxon>
        <taxon>Embryophyta</taxon>
        <taxon>Tracheophyta</taxon>
        <taxon>Spermatophyta</taxon>
        <taxon>Magnoliopsida</taxon>
        <taxon>eudicotyledons</taxon>
        <taxon>Gunneridae</taxon>
        <taxon>Pentapetalae</taxon>
        <taxon>asterids</taxon>
        <taxon>campanulids</taxon>
        <taxon>Asterales</taxon>
        <taxon>Asteraceae</taxon>
        <taxon>Cichorioideae</taxon>
        <taxon>Cichorieae</taxon>
        <taxon>Lactucinae</taxon>
        <taxon>Lactuca</taxon>
    </lineage>
</organism>
<gene>
    <name evidence="1" type="ORF">LSALG_LOCUS7281</name>
</gene>
<reference evidence="1" key="1">
    <citation type="submission" date="2023-04" db="EMBL/GenBank/DDBJ databases">
        <authorList>
            <person name="Vijverberg K."/>
            <person name="Xiong W."/>
            <person name="Schranz E."/>
        </authorList>
    </citation>
    <scope>NUCLEOTIDE SEQUENCE</scope>
</reference>
<evidence type="ECO:0000313" key="1">
    <source>
        <dbReference type="EMBL" id="CAI9266750.1"/>
    </source>
</evidence>
<proteinExistence type="predicted"/>
<dbReference type="Proteomes" id="UP001177003">
    <property type="component" value="Chromosome 1"/>
</dbReference>